<dbReference type="SUPFAM" id="SSF53850">
    <property type="entry name" value="Periplasmic binding protein-like II"/>
    <property type="match status" value="1"/>
</dbReference>
<dbReference type="CDD" id="cd13640">
    <property type="entry name" value="PBP2_ChoX"/>
    <property type="match status" value="1"/>
</dbReference>
<dbReference type="AlphaFoldDB" id="A0A0E1VUI8"/>
<organism evidence="3">
    <name type="scientific">Burkholderia pseudomallei 1710a</name>
    <dbReference type="NCBI Taxonomy" id="320371"/>
    <lineage>
        <taxon>Bacteria</taxon>
        <taxon>Pseudomonadati</taxon>
        <taxon>Pseudomonadota</taxon>
        <taxon>Betaproteobacteria</taxon>
        <taxon>Burkholderiales</taxon>
        <taxon>Burkholderiaceae</taxon>
        <taxon>Burkholderia</taxon>
        <taxon>pseudomallei group</taxon>
    </lineage>
</organism>
<feature type="chain" id="PRO_5002387947" evidence="1">
    <location>
        <begin position="35"/>
        <end position="328"/>
    </location>
</feature>
<accession>A0A0E1VUI8</accession>
<dbReference type="NCBIfam" id="TIGR03414">
    <property type="entry name" value="ABC_choline_bnd"/>
    <property type="match status" value="1"/>
</dbReference>
<dbReference type="Gene3D" id="3.40.190.10">
    <property type="entry name" value="Periplasmic binding protein-like II"/>
    <property type="match status" value="1"/>
</dbReference>
<sequence length="328" mass="35303">MLTTSLMMRRSTMKRNLIAAACGLAIAAAPFASARAGDAPTCKAVRFADVGWTDIAATTGLASTMLAGLGYAPTKTIASVPITFAGIKSKQIDVFLGYWSPTMDPMIAPFTKAGTIKVLAAPNLTGAKYTLAVPDYVYQGGLKSFADIQKYADKLNGRIYGIEPGNDGNALIKKMIDGNQFGLGKFKLVESSEAGMLVEVNRAIRDKQWIVFLGWEPHPMNVQMKIDYLSGGDDVFGPNYGEAKVLTATPPDYAARCPNVAKFVSNLQFTTSIENHVMLPIMNKEDPNKAAAEWLKANPQSLDKWLAGVTTFDGKPGLPAVKHYLGIQ</sequence>
<dbReference type="GO" id="GO:0043190">
    <property type="term" value="C:ATP-binding cassette (ABC) transporter complex"/>
    <property type="evidence" value="ECO:0007669"/>
    <property type="project" value="InterPro"/>
</dbReference>
<feature type="signal peptide" evidence="1">
    <location>
        <begin position="1"/>
        <end position="34"/>
    </location>
</feature>
<dbReference type="InterPro" id="IPR007210">
    <property type="entry name" value="ABC_Gly_betaine_transp_sub-bd"/>
</dbReference>
<gene>
    <name evidence="3" type="primary">proX</name>
    <name evidence="3" type="ORF">BURPS1710A_A1178</name>
</gene>
<evidence type="ECO:0000256" key="1">
    <source>
        <dbReference type="SAM" id="SignalP"/>
    </source>
</evidence>
<dbReference type="GO" id="GO:0042597">
    <property type="term" value="C:periplasmic space"/>
    <property type="evidence" value="ECO:0007669"/>
    <property type="project" value="InterPro"/>
</dbReference>
<evidence type="ECO:0000313" key="3">
    <source>
        <dbReference type="EMBL" id="EET03784.1"/>
    </source>
</evidence>
<dbReference type="InterPro" id="IPR017783">
    <property type="entry name" value="ABC_choline_sub-bd"/>
</dbReference>
<reference evidence="3" key="1">
    <citation type="submission" date="2009-05" db="EMBL/GenBank/DDBJ databases">
        <authorList>
            <person name="Harkins D.M."/>
            <person name="DeShazer D."/>
            <person name="Woods D.E."/>
            <person name="Brinkac L.M."/>
            <person name="Brown K.A."/>
            <person name="Hung G.C."/>
            <person name="Tuanyok A."/>
            <person name="Zhang B."/>
            <person name="Nierman W.C."/>
        </authorList>
    </citation>
    <scope>NUCLEOTIDE SEQUENCE [LARGE SCALE GENOMIC DNA]</scope>
    <source>
        <strain evidence="3">1710a</strain>
    </source>
</reference>
<name>A0A0E1VUI8_BURPE</name>
<keyword evidence="1" id="KW-0732">Signal</keyword>
<dbReference type="GO" id="GO:0022857">
    <property type="term" value="F:transmembrane transporter activity"/>
    <property type="evidence" value="ECO:0007669"/>
    <property type="project" value="InterPro"/>
</dbReference>
<dbReference type="HOGENOM" id="CLU_008673_1_1_4"/>
<dbReference type="Gene3D" id="3.40.190.100">
    <property type="entry name" value="Glycine betaine-binding periplasmic protein, domain 2"/>
    <property type="match status" value="1"/>
</dbReference>
<dbReference type="EMBL" id="CM000833">
    <property type="protein sequence ID" value="EET03784.1"/>
    <property type="molecule type" value="Genomic_DNA"/>
</dbReference>
<dbReference type="GO" id="GO:0033265">
    <property type="term" value="F:choline binding"/>
    <property type="evidence" value="ECO:0007669"/>
    <property type="project" value="InterPro"/>
</dbReference>
<dbReference type="GO" id="GO:0015871">
    <property type="term" value="P:choline transport"/>
    <property type="evidence" value="ECO:0007669"/>
    <property type="project" value="InterPro"/>
</dbReference>
<feature type="domain" description="ABC-type glycine betaine transport system substrate-binding" evidence="2">
    <location>
        <begin position="44"/>
        <end position="296"/>
    </location>
</feature>
<dbReference type="Pfam" id="PF04069">
    <property type="entry name" value="OpuAC"/>
    <property type="match status" value="1"/>
</dbReference>
<evidence type="ECO:0000259" key="2">
    <source>
        <dbReference type="Pfam" id="PF04069"/>
    </source>
</evidence>
<dbReference type="Proteomes" id="UP000001812">
    <property type="component" value="Chromosome II"/>
</dbReference>
<protein>
    <submittedName>
        <fullName evidence="3">Glycine betaine/L-proline ABC transporter, periplasmic glycine betaine/L-proline-binding protein</fullName>
    </submittedName>
</protein>
<proteinExistence type="predicted"/>